<dbReference type="Proteomes" id="UP001596060">
    <property type="component" value="Unassembled WGS sequence"/>
</dbReference>
<dbReference type="Gene3D" id="1.10.287.910">
    <property type="entry name" value="bacterial mercury transporter, merf"/>
    <property type="match status" value="1"/>
</dbReference>
<proteinExistence type="predicted"/>
<keyword evidence="1" id="KW-1133">Transmembrane helix</keyword>
<reference evidence="3" key="1">
    <citation type="journal article" date="2019" name="Int. J. Syst. Evol. Microbiol.">
        <title>The Global Catalogue of Microorganisms (GCM) 10K type strain sequencing project: providing services to taxonomists for standard genome sequencing and annotation.</title>
        <authorList>
            <consortium name="The Broad Institute Genomics Platform"/>
            <consortium name="The Broad Institute Genome Sequencing Center for Infectious Disease"/>
            <person name="Wu L."/>
            <person name="Ma J."/>
        </authorList>
    </citation>
    <scope>NUCLEOTIDE SEQUENCE [LARGE SCALE GENOMIC DNA]</scope>
    <source>
        <strain evidence="3">CCUG 43117</strain>
    </source>
</reference>
<comment type="caution">
    <text evidence="2">The sequence shown here is derived from an EMBL/GenBank/DDBJ whole genome shotgun (WGS) entry which is preliminary data.</text>
</comment>
<keyword evidence="1" id="KW-0472">Membrane</keyword>
<accession>A0ABW0P9T2</accession>
<evidence type="ECO:0000313" key="3">
    <source>
        <dbReference type="Proteomes" id="UP001596060"/>
    </source>
</evidence>
<dbReference type="Pfam" id="PF11431">
    <property type="entry name" value="Transport_MerF"/>
    <property type="match status" value="1"/>
</dbReference>
<organism evidence="2 3">
    <name type="scientific">Bosea massiliensis</name>
    <dbReference type="NCBI Taxonomy" id="151419"/>
    <lineage>
        <taxon>Bacteria</taxon>
        <taxon>Pseudomonadati</taxon>
        <taxon>Pseudomonadota</taxon>
        <taxon>Alphaproteobacteria</taxon>
        <taxon>Hyphomicrobiales</taxon>
        <taxon>Boseaceae</taxon>
        <taxon>Bosea</taxon>
    </lineage>
</organism>
<dbReference type="InterPro" id="IPR021091">
    <property type="entry name" value="Mercury_ion_transport_MerF"/>
</dbReference>
<feature type="transmembrane region" description="Helical" evidence="1">
    <location>
        <begin position="44"/>
        <end position="62"/>
    </location>
</feature>
<keyword evidence="3" id="KW-1185">Reference proteome</keyword>
<sequence>MNHRALTKAGLVGGIVAALCCTTPFLAIALGALGLSVWAAKADYVLIPLFLASLGLLGIGLYRRKRSSSPTAGCCEPDGNT</sequence>
<dbReference type="RefSeq" id="WP_067991353.1">
    <property type="nucleotide sequence ID" value="NZ_JBHSLU010000152.1"/>
</dbReference>
<gene>
    <name evidence="2" type="primary">merF</name>
    <name evidence="2" type="ORF">ACFPN9_28880</name>
</gene>
<dbReference type="NCBIfam" id="NF033565">
    <property type="entry name" value="trans_MerF"/>
    <property type="match status" value="1"/>
</dbReference>
<keyword evidence="1" id="KW-0812">Transmembrane</keyword>
<dbReference type="EMBL" id="JBHSLU010000152">
    <property type="protein sequence ID" value="MFC5509235.1"/>
    <property type="molecule type" value="Genomic_DNA"/>
</dbReference>
<evidence type="ECO:0000313" key="2">
    <source>
        <dbReference type="EMBL" id="MFC5509235.1"/>
    </source>
</evidence>
<evidence type="ECO:0000256" key="1">
    <source>
        <dbReference type="SAM" id="Phobius"/>
    </source>
</evidence>
<protein>
    <submittedName>
        <fullName evidence="2">Mercury resistance system transport protein MerF</fullName>
    </submittedName>
</protein>
<name>A0ABW0P9T2_9HYPH</name>
<feature type="transmembrane region" description="Helical" evidence="1">
    <location>
        <begin position="12"/>
        <end position="38"/>
    </location>
</feature>